<dbReference type="Pfam" id="PF00400">
    <property type="entry name" value="WD40"/>
    <property type="match status" value="2"/>
</dbReference>
<dbReference type="EMBL" id="LR899581">
    <property type="protein sequence ID" value="CAD7240812.1"/>
    <property type="molecule type" value="Genomic_DNA"/>
</dbReference>
<evidence type="ECO:0000313" key="10">
    <source>
        <dbReference type="Proteomes" id="UP000677054"/>
    </source>
</evidence>
<organism evidence="9">
    <name type="scientific">Darwinula stevensoni</name>
    <dbReference type="NCBI Taxonomy" id="69355"/>
    <lineage>
        <taxon>Eukaryota</taxon>
        <taxon>Metazoa</taxon>
        <taxon>Ecdysozoa</taxon>
        <taxon>Arthropoda</taxon>
        <taxon>Crustacea</taxon>
        <taxon>Oligostraca</taxon>
        <taxon>Ostracoda</taxon>
        <taxon>Podocopa</taxon>
        <taxon>Podocopida</taxon>
        <taxon>Darwinulocopina</taxon>
        <taxon>Darwinuloidea</taxon>
        <taxon>Darwinulidae</taxon>
        <taxon>Darwinula</taxon>
    </lineage>
</organism>
<accession>A0A7R8X174</accession>
<dbReference type="SUPFAM" id="SSF50978">
    <property type="entry name" value="WD40 repeat-like"/>
    <property type="match status" value="1"/>
</dbReference>
<evidence type="ECO:0000256" key="2">
    <source>
        <dbReference type="ARBA" id="ARBA00007306"/>
    </source>
</evidence>
<feature type="repeat" description="WD" evidence="7">
    <location>
        <begin position="78"/>
        <end position="110"/>
    </location>
</feature>
<feature type="domain" description="CAF1B/HIR1 beta-propeller" evidence="8">
    <location>
        <begin position="23"/>
        <end position="159"/>
    </location>
</feature>
<dbReference type="InterPro" id="IPR055410">
    <property type="entry name" value="Beta-prop_CAF1B_HIR1"/>
</dbReference>
<dbReference type="Gene3D" id="2.130.10.10">
    <property type="entry name" value="YVTN repeat-like/Quinoprotein amine dehydrogenase"/>
    <property type="match status" value="2"/>
</dbReference>
<dbReference type="PANTHER" id="PTHR13831:SF0">
    <property type="entry name" value="PROTEIN HIRA"/>
    <property type="match status" value="1"/>
</dbReference>
<dbReference type="GO" id="GO:0006351">
    <property type="term" value="P:DNA-templated transcription"/>
    <property type="evidence" value="ECO:0007669"/>
    <property type="project" value="InterPro"/>
</dbReference>
<dbReference type="Proteomes" id="UP000677054">
    <property type="component" value="Unassembled WGS sequence"/>
</dbReference>
<keyword evidence="4" id="KW-0677">Repeat</keyword>
<dbReference type="PRINTS" id="PR00320">
    <property type="entry name" value="GPROTEINBRPT"/>
</dbReference>
<proteinExistence type="inferred from homology"/>
<dbReference type="InterPro" id="IPR001680">
    <property type="entry name" value="WD40_rpt"/>
</dbReference>
<dbReference type="PROSITE" id="PS50082">
    <property type="entry name" value="WD_REPEATS_2"/>
    <property type="match status" value="3"/>
</dbReference>
<evidence type="ECO:0000259" key="8">
    <source>
        <dbReference type="Pfam" id="PF24105"/>
    </source>
</evidence>
<evidence type="ECO:0000256" key="7">
    <source>
        <dbReference type="PROSITE-ProRule" id="PRU00221"/>
    </source>
</evidence>
<keyword evidence="3 7" id="KW-0853">WD repeat</keyword>
<dbReference type="InterPro" id="IPR020472">
    <property type="entry name" value="WD40_PAC1"/>
</dbReference>
<dbReference type="PROSITE" id="PS50294">
    <property type="entry name" value="WD_REPEATS_REGION"/>
    <property type="match status" value="3"/>
</dbReference>
<dbReference type="GO" id="GO:0031491">
    <property type="term" value="F:nucleosome binding"/>
    <property type="evidence" value="ECO:0007669"/>
    <property type="project" value="TreeGrafter"/>
</dbReference>
<dbReference type="InterPro" id="IPR015943">
    <property type="entry name" value="WD40/YVTN_repeat-like_dom_sf"/>
</dbReference>
<gene>
    <name evidence="9" type="ORF">DSTB1V02_LOCUS818</name>
</gene>
<dbReference type="GO" id="GO:0000417">
    <property type="term" value="C:HIR complex"/>
    <property type="evidence" value="ECO:0007669"/>
    <property type="project" value="TreeGrafter"/>
</dbReference>
<reference evidence="9" key="1">
    <citation type="submission" date="2020-11" db="EMBL/GenBank/DDBJ databases">
        <authorList>
            <person name="Tran Van P."/>
        </authorList>
    </citation>
    <scope>NUCLEOTIDE SEQUENCE</scope>
</reference>
<dbReference type="OrthoDB" id="1741719at2759"/>
<sequence length="299" mass="33554">MERNPIISIDIHPDGSRFSTGGQACVNCVRWSPSGRYLASGGDDKVIMIWQLGRHGGGSTAFGSSVVNVEPWRCAATLRGHSGDVFDLAWSPSEEWLASCSVDNTIYIWNAVRWPEVVTILRGHSGLVKGLAWDPVGKYIASQADDKSLRVWRTADWHCERVIREPFGDTTGTTHVLRLSWSPDGQYLVSAHAMNNSAPTAQIIEREGWKMDKDFVGHRKAITCVRFSPRILTGNTKQNERQQQYCCAAIGSRDCSVSIWLTNLRRPRAVIKELFHNPVSMDIYGWIHLDHIWKAVIPN</sequence>
<dbReference type="SMART" id="SM00320">
    <property type="entry name" value="WD40"/>
    <property type="match status" value="5"/>
</dbReference>
<feature type="repeat" description="WD" evidence="7">
    <location>
        <begin position="19"/>
        <end position="52"/>
    </location>
</feature>
<dbReference type="Pfam" id="PF24105">
    <property type="entry name" value="Beta-prop_CAF1B_HIR1"/>
    <property type="match status" value="1"/>
</dbReference>
<evidence type="ECO:0000256" key="4">
    <source>
        <dbReference type="ARBA" id="ARBA00022737"/>
    </source>
</evidence>
<evidence type="ECO:0000256" key="3">
    <source>
        <dbReference type="ARBA" id="ARBA00022574"/>
    </source>
</evidence>
<name>A0A7R8X174_9CRUS</name>
<keyword evidence="5" id="KW-0156">Chromatin regulator</keyword>
<evidence type="ECO:0000256" key="6">
    <source>
        <dbReference type="ARBA" id="ARBA00023242"/>
    </source>
</evidence>
<comment type="similarity">
    <text evidence="2">Belongs to the WD repeat HIR1 family.</text>
</comment>
<dbReference type="GO" id="GO:0006338">
    <property type="term" value="P:chromatin remodeling"/>
    <property type="evidence" value="ECO:0007669"/>
    <property type="project" value="TreeGrafter"/>
</dbReference>
<protein>
    <recommendedName>
        <fullName evidence="8">CAF1B/HIR1 beta-propeller domain-containing protein</fullName>
    </recommendedName>
</protein>
<keyword evidence="6" id="KW-0539">Nucleus</keyword>
<evidence type="ECO:0000313" key="9">
    <source>
        <dbReference type="EMBL" id="CAD7240812.1"/>
    </source>
</evidence>
<dbReference type="EMBL" id="CAJPEV010000064">
    <property type="protein sequence ID" value="CAG0879920.1"/>
    <property type="molecule type" value="Genomic_DNA"/>
</dbReference>
<keyword evidence="10" id="KW-1185">Reference proteome</keyword>
<evidence type="ECO:0000256" key="5">
    <source>
        <dbReference type="ARBA" id="ARBA00022853"/>
    </source>
</evidence>
<dbReference type="GO" id="GO:0005634">
    <property type="term" value="C:nucleus"/>
    <property type="evidence" value="ECO:0007669"/>
    <property type="project" value="UniProtKB-SubCell"/>
</dbReference>
<evidence type="ECO:0000256" key="1">
    <source>
        <dbReference type="ARBA" id="ARBA00004123"/>
    </source>
</evidence>
<comment type="subcellular location">
    <subcellularLocation>
        <location evidence="1">Nucleus</location>
    </subcellularLocation>
</comment>
<dbReference type="GO" id="GO:0000785">
    <property type="term" value="C:chromatin"/>
    <property type="evidence" value="ECO:0007669"/>
    <property type="project" value="TreeGrafter"/>
</dbReference>
<feature type="repeat" description="WD" evidence="7">
    <location>
        <begin position="121"/>
        <end position="152"/>
    </location>
</feature>
<dbReference type="AlphaFoldDB" id="A0A7R8X174"/>
<dbReference type="PANTHER" id="PTHR13831">
    <property type="entry name" value="MEMBER OF THE HIR1 FAMILY OF WD-REPEAT PROTEINS"/>
    <property type="match status" value="1"/>
</dbReference>
<dbReference type="InterPro" id="IPR036322">
    <property type="entry name" value="WD40_repeat_dom_sf"/>
</dbReference>
<dbReference type="InterPro" id="IPR031120">
    <property type="entry name" value="HIR1-like"/>
</dbReference>